<gene>
    <name evidence="2" type="ORF">HGB48_08780</name>
</gene>
<dbReference type="InterPro" id="IPR004919">
    <property type="entry name" value="GmrSD_N"/>
</dbReference>
<dbReference type="AlphaFoldDB" id="A0A846YTY9"/>
<dbReference type="EMBL" id="JAAXPI010000008">
    <property type="protein sequence ID" value="NKZ03839.1"/>
    <property type="molecule type" value="Genomic_DNA"/>
</dbReference>
<keyword evidence="3" id="KW-1185">Reference proteome</keyword>
<evidence type="ECO:0000313" key="2">
    <source>
        <dbReference type="EMBL" id="NKZ03839.1"/>
    </source>
</evidence>
<evidence type="ECO:0000259" key="1">
    <source>
        <dbReference type="Pfam" id="PF03235"/>
    </source>
</evidence>
<reference evidence="2 3" key="1">
    <citation type="submission" date="2020-04" db="EMBL/GenBank/DDBJ databases">
        <title>MicrobeNet Type strains.</title>
        <authorList>
            <person name="Nicholson A.C."/>
        </authorList>
    </citation>
    <scope>NUCLEOTIDE SEQUENCE [LARGE SCALE GENOMIC DNA]</scope>
    <source>
        <strain evidence="2 3">ATCC BAA-277</strain>
    </source>
</reference>
<dbReference type="RefSeq" id="WP_067632955.1">
    <property type="nucleotide sequence ID" value="NZ_JAAXPI010000008.1"/>
</dbReference>
<protein>
    <submittedName>
        <fullName evidence="2">DUF262 domain-containing protein</fullName>
    </submittedName>
</protein>
<accession>A0A846YTY9</accession>
<evidence type="ECO:0000313" key="3">
    <source>
        <dbReference type="Proteomes" id="UP000579250"/>
    </source>
</evidence>
<comment type="caution">
    <text evidence="2">The sequence shown here is derived from an EMBL/GenBank/DDBJ whole genome shotgun (WGS) entry which is preliminary data.</text>
</comment>
<dbReference type="Proteomes" id="UP000579250">
    <property type="component" value="Unassembled WGS sequence"/>
</dbReference>
<proteinExistence type="predicted"/>
<feature type="domain" description="GmrSD restriction endonucleases N-terminal" evidence="1">
    <location>
        <begin position="26"/>
        <end position="217"/>
    </location>
</feature>
<dbReference type="PANTHER" id="PTHR37292">
    <property type="entry name" value="VNG6097C"/>
    <property type="match status" value="1"/>
</dbReference>
<name>A0A846YTY9_9ACTN</name>
<sequence length="220" mass="25548">MPRRSQEREHRPVAEFITGLASRVYEGQIKLPKFQREFVWTRGQIIDLLDSIARNYPIGSLLLWRRDLPLASERAIAGLPIDPRDNKNVTAYLLDGCQRLSTICGALHWEPDDPRSKWNLAYDLREERFLHREDLDDPPAHQVPLRFLTDPSAFFKRVTRLPEEQENRAELLFNRFAQYEVAVVTLEATSITEVGRIFERVNTRGTPLTTVEIVRAATWP</sequence>
<dbReference type="Pfam" id="PF03235">
    <property type="entry name" value="GmrSD_N"/>
    <property type="match status" value="1"/>
</dbReference>
<organism evidence="2 3">
    <name type="scientific">Actinomadura latina</name>
    <dbReference type="NCBI Taxonomy" id="163603"/>
    <lineage>
        <taxon>Bacteria</taxon>
        <taxon>Bacillati</taxon>
        <taxon>Actinomycetota</taxon>
        <taxon>Actinomycetes</taxon>
        <taxon>Streptosporangiales</taxon>
        <taxon>Thermomonosporaceae</taxon>
        <taxon>Actinomadura</taxon>
    </lineage>
</organism>
<dbReference type="PANTHER" id="PTHR37292:SF2">
    <property type="entry name" value="DUF262 DOMAIN-CONTAINING PROTEIN"/>
    <property type="match status" value="1"/>
</dbReference>